<reference evidence="2" key="1">
    <citation type="journal article" date="2012" name="Science">
        <title>The Paleozoic origin of enzymatic lignin decomposition reconstructed from 31 fungal genomes.</title>
        <authorList>
            <person name="Floudas D."/>
            <person name="Binder M."/>
            <person name="Riley R."/>
            <person name="Barry K."/>
            <person name="Blanchette R.A."/>
            <person name="Henrissat B."/>
            <person name="Martinez A.T."/>
            <person name="Otillar R."/>
            <person name="Spatafora J.W."/>
            <person name="Yadav J.S."/>
            <person name="Aerts A."/>
            <person name="Benoit I."/>
            <person name="Boyd A."/>
            <person name="Carlson A."/>
            <person name="Copeland A."/>
            <person name="Coutinho P.M."/>
            <person name="de Vries R.P."/>
            <person name="Ferreira P."/>
            <person name="Findley K."/>
            <person name="Foster B."/>
            <person name="Gaskell J."/>
            <person name="Glotzer D."/>
            <person name="Gorecki P."/>
            <person name="Heitman J."/>
            <person name="Hesse C."/>
            <person name="Hori C."/>
            <person name="Igarashi K."/>
            <person name="Jurgens J.A."/>
            <person name="Kallen N."/>
            <person name="Kersten P."/>
            <person name="Kohler A."/>
            <person name="Kuees U."/>
            <person name="Kumar T.K.A."/>
            <person name="Kuo A."/>
            <person name="LaButti K."/>
            <person name="Larrondo L.F."/>
            <person name="Lindquist E."/>
            <person name="Ling A."/>
            <person name="Lombard V."/>
            <person name="Lucas S."/>
            <person name="Lundell T."/>
            <person name="Martin R."/>
            <person name="McLaughlin D.J."/>
            <person name="Morgenstern I."/>
            <person name="Morin E."/>
            <person name="Murat C."/>
            <person name="Nagy L.G."/>
            <person name="Nolan M."/>
            <person name="Ohm R.A."/>
            <person name="Patyshakuliyeva A."/>
            <person name="Rokas A."/>
            <person name="Ruiz-Duenas F.J."/>
            <person name="Sabat G."/>
            <person name="Salamov A."/>
            <person name="Samejima M."/>
            <person name="Schmutz J."/>
            <person name="Slot J.C."/>
            <person name="St John F."/>
            <person name="Stenlid J."/>
            <person name="Sun H."/>
            <person name="Sun S."/>
            <person name="Syed K."/>
            <person name="Tsang A."/>
            <person name="Wiebenga A."/>
            <person name="Young D."/>
            <person name="Pisabarro A."/>
            <person name="Eastwood D.C."/>
            <person name="Martin F."/>
            <person name="Cullen D."/>
            <person name="Grigoriev I.V."/>
            <person name="Hibbett D.S."/>
        </authorList>
    </citation>
    <scope>NUCLEOTIDE SEQUENCE [LARGE SCALE GENOMIC DNA]</scope>
    <source>
        <strain evidence="2">TFB10046</strain>
    </source>
</reference>
<dbReference type="PANTHER" id="PTHR47691">
    <property type="entry name" value="REGULATOR-RELATED"/>
    <property type="match status" value="1"/>
</dbReference>
<protein>
    <recommendedName>
        <fullName evidence="3">AAA+ ATPase domain-containing protein</fullName>
    </recommendedName>
</protein>
<dbReference type="Gene3D" id="3.40.50.300">
    <property type="entry name" value="P-loop containing nucleotide triphosphate hydrolases"/>
    <property type="match status" value="1"/>
</dbReference>
<dbReference type="SUPFAM" id="SSF52540">
    <property type="entry name" value="P-loop containing nucleoside triphosphate hydrolases"/>
    <property type="match status" value="1"/>
</dbReference>
<evidence type="ECO:0000313" key="2">
    <source>
        <dbReference type="Proteomes" id="UP000006514"/>
    </source>
</evidence>
<dbReference type="PANTHER" id="PTHR47691:SF3">
    <property type="entry name" value="HTH-TYPE TRANSCRIPTIONAL REGULATOR RV0890C-RELATED"/>
    <property type="match status" value="1"/>
</dbReference>
<keyword evidence="2" id="KW-1185">Reference proteome</keyword>
<dbReference type="OrthoDB" id="431454at2759"/>
<sequence>MEANNLATSFSAEIEGLIAKHVAHAQSLLDTVADPVARCPPALRQFFGRTQETDAIVSALSGEGSGRITVLGGPGVGKTTLAVAALHDPRVVEKFGSRRFFVSCDSEELGCFATTAMAFGIAAADPKLAQFRLRDLLGRQPSLVVLDNFEAVWEAADRRPDAEDTLRFFGSMENLSLLVTLRGAERPNGVSWSRPFPPPLAPLNDAAARQTFLSIADVEDNVLGQLLKPLDGVPLAIVLMASLAQYESPQTLLTRWSYLQTSMLVRGLGSSRQTSLDISIQLSIQSPRMVAFPAAQTLLSVLALLPFGIVDTDLRLLELNQSARALSVLSQNSLVTYRSSGRIRVLAPIQAFVTVHYPPDEDTMLPVYNHYFSLPALTHSSMGFVKMIPLVAPELEVVDDEFSELLIDAVRLPLQGWNMNSMLAIAHLRRAATAQRRGQRDLALHRAQNALRYFGDYREPVRIRRAKKIIEECSDM</sequence>
<evidence type="ECO:0000313" key="1">
    <source>
        <dbReference type="EMBL" id="EJD36670.1"/>
    </source>
</evidence>
<dbReference type="AlphaFoldDB" id="J0WUW4"/>
<proteinExistence type="predicted"/>
<gene>
    <name evidence="1" type="ORF">AURDEDRAFT_174268</name>
</gene>
<dbReference type="PRINTS" id="PR00364">
    <property type="entry name" value="DISEASERSIST"/>
</dbReference>
<accession>J0WUW4</accession>
<dbReference type="InterPro" id="IPR027417">
    <property type="entry name" value="P-loop_NTPase"/>
</dbReference>
<evidence type="ECO:0008006" key="3">
    <source>
        <dbReference type="Google" id="ProtNLM"/>
    </source>
</evidence>
<dbReference type="EMBL" id="JH687856">
    <property type="protein sequence ID" value="EJD36670.1"/>
    <property type="molecule type" value="Genomic_DNA"/>
</dbReference>
<dbReference type="KEGG" id="adl:AURDEDRAFT_174268"/>
<name>J0WUW4_AURST</name>
<dbReference type="Proteomes" id="UP000006514">
    <property type="component" value="Unassembled WGS sequence"/>
</dbReference>
<dbReference type="InParanoid" id="J0WUW4"/>
<organism evidence="1 2">
    <name type="scientific">Auricularia subglabra (strain TFB-10046 / SS5)</name>
    <name type="common">White-rot fungus</name>
    <name type="synonym">Auricularia delicata (strain TFB10046)</name>
    <dbReference type="NCBI Taxonomy" id="717982"/>
    <lineage>
        <taxon>Eukaryota</taxon>
        <taxon>Fungi</taxon>
        <taxon>Dikarya</taxon>
        <taxon>Basidiomycota</taxon>
        <taxon>Agaricomycotina</taxon>
        <taxon>Agaricomycetes</taxon>
        <taxon>Auriculariales</taxon>
        <taxon>Auriculariaceae</taxon>
        <taxon>Auricularia</taxon>
    </lineage>
</organism>